<evidence type="ECO:0000256" key="4">
    <source>
        <dbReference type="ARBA" id="ARBA00022842"/>
    </source>
</evidence>
<keyword evidence="2" id="KW-0479">Metal-binding</keyword>
<evidence type="ECO:0000256" key="5">
    <source>
        <dbReference type="SAM" id="MobiDB-lite"/>
    </source>
</evidence>
<reference evidence="8" key="1">
    <citation type="submission" date="2025-08" db="UniProtKB">
        <authorList>
            <consortium name="RefSeq"/>
        </authorList>
    </citation>
    <scope>IDENTIFICATION</scope>
    <source>
        <tissue evidence="8">Tentacle</tissue>
    </source>
</reference>
<sequence length="227" mass="25643">MVVVMLMTIILPCILNITSAEDMKEVQETHELQLKKTYSQGNLETLMKHFKKWTGKDEPKILYFGDSAKSDIYPTKTIAKWDVAAVLEEMETEGMVTTSHNQLDEDDGSPKRKRPKLLELEVEEGKEEVLLSDQWGSLFTDNALLGQPCINGTANTAKHTDEPIKTEGHFYHEMDTFWGDLIRQCSTIAIPTADFITGLTKDHEFSTFSESFFGGFYPGVPKSLLID</sequence>
<evidence type="ECO:0000313" key="8">
    <source>
        <dbReference type="RefSeq" id="XP_031549995.1"/>
    </source>
</evidence>
<name>A0A6P8HBX2_ACTTE</name>
<feature type="region of interest" description="Disordered" evidence="5">
    <location>
        <begin position="94"/>
        <end position="115"/>
    </location>
</feature>
<evidence type="ECO:0000313" key="7">
    <source>
        <dbReference type="Proteomes" id="UP000515163"/>
    </source>
</evidence>
<dbReference type="SUPFAM" id="SSF56784">
    <property type="entry name" value="HAD-like"/>
    <property type="match status" value="1"/>
</dbReference>
<keyword evidence="3" id="KW-0378">Hydrolase</keyword>
<feature type="signal peptide" evidence="6">
    <location>
        <begin position="1"/>
        <end position="20"/>
    </location>
</feature>
<keyword evidence="7" id="KW-1185">Reference proteome</keyword>
<proteinExistence type="inferred from homology"/>
<dbReference type="RefSeq" id="XP_031549995.1">
    <property type="nucleotide sequence ID" value="XM_031694135.1"/>
</dbReference>
<dbReference type="Gene3D" id="3.40.50.1000">
    <property type="entry name" value="HAD superfamily/HAD-like"/>
    <property type="match status" value="1"/>
</dbReference>
<dbReference type="InterPro" id="IPR008380">
    <property type="entry name" value="HAD-SF_hydro_IG_5-nucl"/>
</dbReference>
<dbReference type="PANTHER" id="PTHR12103">
    <property type="entry name" value="5'-NUCLEOTIDASE DOMAIN-CONTAINING"/>
    <property type="match status" value="1"/>
</dbReference>
<dbReference type="PANTHER" id="PTHR12103:SF38">
    <property type="entry name" value="5'-NUCLEOTIDASE DOMAIN-CONTAINING PROTEIN 1"/>
    <property type="match status" value="1"/>
</dbReference>
<dbReference type="Pfam" id="PF05761">
    <property type="entry name" value="5_nucleotid"/>
    <property type="match status" value="1"/>
</dbReference>
<accession>A0A6P8HBX2</accession>
<dbReference type="AlphaFoldDB" id="A0A6P8HBX2"/>
<evidence type="ECO:0000256" key="2">
    <source>
        <dbReference type="ARBA" id="ARBA00022723"/>
    </source>
</evidence>
<keyword evidence="4" id="KW-0460">Magnesium</keyword>
<organism evidence="7 8">
    <name type="scientific">Actinia tenebrosa</name>
    <name type="common">Australian red waratah sea anemone</name>
    <dbReference type="NCBI Taxonomy" id="6105"/>
    <lineage>
        <taxon>Eukaryota</taxon>
        <taxon>Metazoa</taxon>
        <taxon>Cnidaria</taxon>
        <taxon>Anthozoa</taxon>
        <taxon>Hexacorallia</taxon>
        <taxon>Actiniaria</taxon>
        <taxon>Actiniidae</taxon>
        <taxon>Actinia</taxon>
    </lineage>
</organism>
<dbReference type="InterPro" id="IPR036412">
    <property type="entry name" value="HAD-like_sf"/>
</dbReference>
<evidence type="ECO:0000256" key="3">
    <source>
        <dbReference type="ARBA" id="ARBA00022801"/>
    </source>
</evidence>
<feature type="chain" id="PRO_5028221307" evidence="6">
    <location>
        <begin position="21"/>
        <end position="227"/>
    </location>
</feature>
<comment type="similarity">
    <text evidence="1">Belongs to the 5'(3')-deoxyribonucleotidase family.</text>
</comment>
<dbReference type="GO" id="GO:0046872">
    <property type="term" value="F:metal ion binding"/>
    <property type="evidence" value="ECO:0007669"/>
    <property type="project" value="UniProtKB-KW"/>
</dbReference>
<dbReference type="Proteomes" id="UP000515163">
    <property type="component" value="Unplaced"/>
</dbReference>
<keyword evidence="6" id="KW-0732">Signal</keyword>
<dbReference type="InParanoid" id="A0A6P8HBX2"/>
<dbReference type="InterPro" id="IPR023214">
    <property type="entry name" value="HAD_sf"/>
</dbReference>
<dbReference type="GeneID" id="116287453"/>
<dbReference type="KEGG" id="aten:116287453"/>
<dbReference type="OrthoDB" id="6503940at2759"/>
<gene>
    <name evidence="8" type="primary">LOC116287453</name>
</gene>
<evidence type="ECO:0000256" key="6">
    <source>
        <dbReference type="SAM" id="SignalP"/>
    </source>
</evidence>
<evidence type="ECO:0000256" key="1">
    <source>
        <dbReference type="ARBA" id="ARBA00009589"/>
    </source>
</evidence>
<protein>
    <submittedName>
        <fullName evidence="8">5'-nucleotidase domain-containing protein 1-like</fullName>
    </submittedName>
</protein>
<dbReference type="GO" id="GO:0008253">
    <property type="term" value="F:5'-nucleotidase activity"/>
    <property type="evidence" value="ECO:0007669"/>
    <property type="project" value="TreeGrafter"/>
</dbReference>